<dbReference type="InterPro" id="IPR001314">
    <property type="entry name" value="Peptidase_S1A"/>
</dbReference>
<dbReference type="InterPro" id="IPR009003">
    <property type="entry name" value="Peptidase_S1_PA"/>
</dbReference>
<evidence type="ECO:0000256" key="1">
    <source>
        <dbReference type="ARBA" id="ARBA00023157"/>
    </source>
</evidence>
<dbReference type="AlphaFoldDB" id="A0A922SIC0"/>
<dbReference type="InterPro" id="IPR001254">
    <property type="entry name" value="Trypsin_dom"/>
</dbReference>
<keyword evidence="1" id="KW-1015">Disulfide bond</keyword>
<dbReference type="InterPro" id="IPR043504">
    <property type="entry name" value="Peptidase_S1_PA_chymotrypsin"/>
</dbReference>
<dbReference type="PANTHER" id="PTHR24253:SF164">
    <property type="entry name" value="FI06405P"/>
    <property type="match status" value="1"/>
</dbReference>
<dbReference type="Pfam" id="PF00089">
    <property type="entry name" value="Trypsin"/>
    <property type="match status" value="3"/>
</dbReference>
<feature type="domain" description="Peptidase S1" evidence="3">
    <location>
        <begin position="74"/>
        <end position="285"/>
    </location>
</feature>
<feature type="domain" description="Peptidase S1" evidence="3">
    <location>
        <begin position="345"/>
        <end position="567"/>
    </location>
</feature>
<protein>
    <recommendedName>
        <fullName evidence="3">Peptidase S1 domain-containing protein</fullName>
    </recommendedName>
</protein>
<dbReference type="EMBL" id="JACEFF010000413">
    <property type="protein sequence ID" value="KAH9638179.1"/>
    <property type="molecule type" value="Genomic_DNA"/>
</dbReference>
<dbReference type="InterPro" id="IPR033116">
    <property type="entry name" value="TRYPSIN_SER"/>
</dbReference>
<keyword evidence="2" id="KW-0732">Signal</keyword>
<dbReference type="GO" id="GO:0004252">
    <property type="term" value="F:serine-type endopeptidase activity"/>
    <property type="evidence" value="ECO:0007669"/>
    <property type="project" value="InterPro"/>
</dbReference>
<dbReference type="Gene3D" id="2.40.10.10">
    <property type="entry name" value="Trypsin-like serine proteases"/>
    <property type="match status" value="3"/>
</dbReference>
<dbReference type="SUPFAM" id="SSF50494">
    <property type="entry name" value="Trypsin-like serine proteases"/>
    <property type="match status" value="2"/>
</dbReference>
<dbReference type="SMART" id="SM00020">
    <property type="entry name" value="Tryp_SPc"/>
    <property type="match status" value="2"/>
</dbReference>
<dbReference type="PRINTS" id="PR00722">
    <property type="entry name" value="CHYMOTRYPSIN"/>
</dbReference>
<comment type="caution">
    <text evidence="4">The sequence shown here is derived from an EMBL/GenBank/DDBJ whole genome shotgun (WGS) entry which is preliminary data.</text>
</comment>
<evidence type="ECO:0000313" key="4">
    <source>
        <dbReference type="EMBL" id="KAH9638179.1"/>
    </source>
</evidence>
<reference evidence="4" key="1">
    <citation type="journal article" date="2021" name="G3 (Bethesda)">
        <title>Genome and transcriptome analysis of the beet armyworm Spodoptera exigua reveals targets for pest control. .</title>
        <authorList>
            <person name="Simon S."/>
            <person name="Breeschoten T."/>
            <person name="Jansen H.J."/>
            <person name="Dirks R.P."/>
            <person name="Schranz M.E."/>
            <person name="Ros V.I.D."/>
        </authorList>
    </citation>
    <scope>NUCLEOTIDE SEQUENCE</scope>
    <source>
        <strain evidence="4">TB_SE_WUR_2020</strain>
    </source>
</reference>
<accession>A0A922SIC0</accession>
<dbReference type="PROSITE" id="PS50240">
    <property type="entry name" value="TRYPSIN_DOM"/>
    <property type="match status" value="2"/>
</dbReference>
<gene>
    <name evidence="4" type="ORF">HF086_008783</name>
</gene>
<dbReference type="PROSITE" id="PS00135">
    <property type="entry name" value="TRYPSIN_SER"/>
    <property type="match status" value="1"/>
</dbReference>
<dbReference type="PANTHER" id="PTHR24253">
    <property type="entry name" value="TRANSMEMBRANE PROTEASE SERINE"/>
    <property type="match status" value="1"/>
</dbReference>
<organism evidence="4 5">
    <name type="scientific">Spodoptera exigua</name>
    <name type="common">Beet armyworm</name>
    <name type="synonym">Noctua fulgens</name>
    <dbReference type="NCBI Taxonomy" id="7107"/>
    <lineage>
        <taxon>Eukaryota</taxon>
        <taxon>Metazoa</taxon>
        <taxon>Ecdysozoa</taxon>
        <taxon>Arthropoda</taxon>
        <taxon>Hexapoda</taxon>
        <taxon>Insecta</taxon>
        <taxon>Pterygota</taxon>
        <taxon>Neoptera</taxon>
        <taxon>Endopterygota</taxon>
        <taxon>Lepidoptera</taxon>
        <taxon>Glossata</taxon>
        <taxon>Ditrysia</taxon>
        <taxon>Noctuoidea</taxon>
        <taxon>Noctuidae</taxon>
        <taxon>Amphipyrinae</taxon>
        <taxon>Spodoptera</taxon>
    </lineage>
</organism>
<dbReference type="GO" id="GO:0006508">
    <property type="term" value="P:proteolysis"/>
    <property type="evidence" value="ECO:0007669"/>
    <property type="project" value="InterPro"/>
</dbReference>
<proteinExistence type="predicted"/>
<feature type="chain" id="PRO_5036788652" description="Peptidase S1 domain-containing protein" evidence="2">
    <location>
        <begin position="33"/>
        <end position="567"/>
    </location>
</feature>
<evidence type="ECO:0000313" key="5">
    <source>
        <dbReference type="Proteomes" id="UP000814243"/>
    </source>
</evidence>
<dbReference type="Proteomes" id="UP000814243">
    <property type="component" value="Unassembled WGS sequence"/>
</dbReference>
<name>A0A922SIC0_SPOEX</name>
<evidence type="ECO:0000256" key="2">
    <source>
        <dbReference type="SAM" id="SignalP"/>
    </source>
</evidence>
<sequence>MGMSLDNHTTYVNGNMKLLAVTLLALAVAATARHITLEDVIELENNTPYDYIKSLPLIQEVFIEEKSEKNPSRIIGGSFAALGQFPYQAGLLIHLPFGTSIASAILISNNKILTAAHNLNDGVSNVPSVTVVLGTNTLMGDGNLAAIALPSGSQLEEDFAGEVGIASGFGNNPSIGGTHANQPLSFVDLPVMSNNDCAKIYGSFIQPGVVCTVGVVGKNICSGDSGGPLAVERNENPLLIGVVSFGPRFCGDHGPAGLITFSRATVYKPECLLINHTTYVSSNMKFLPGILLALAVAASARHITLEDVIELEKNTPYGYITAISLSLADEVRIAEAEGRQSPSRIVGGSLAALGQFPYQAGLVLHHPIGDGVASAALISNNRILTAAHNLNDGRSTVPSVTVVLGTTTLMSGGVRQTTSNYVLHENYDISLLRSDIAIINLPSPVAFSSFIAPIALPSGSQLVEDFAGDVAIASGFGINPAIGGVLPNQPFSYVYLPVISNDECALYFPTVVQPGIVCTGSVVGKNICTGDSGGPLAVQRNNNPLLVNWCCFIRTRRMRWRFSFWIR</sequence>
<feature type="signal peptide" evidence="2">
    <location>
        <begin position="1"/>
        <end position="32"/>
    </location>
</feature>
<dbReference type="CDD" id="cd00190">
    <property type="entry name" value="Tryp_SPc"/>
    <property type="match status" value="1"/>
</dbReference>
<evidence type="ECO:0000259" key="3">
    <source>
        <dbReference type="PROSITE" id="PS50240"/>
    </source>
</evidence>